<dbReference type="OrthoDB" id="2211045at2759"/>
<dbReference type="EMBL" id="JAANIT010003392">
    <property type="protein sequence ID" value="KAG1534211.1"/>
    <property type="molecule type" value="Genomic_DNA"/>
</dbReference>
<evidence type="ECO:0000313" key="2">
    <source>
        <dbReference type="EMBL" id="KAG1534211.1"/>
    </source>
</evidence>
<reference evidence="2" key="1">
    <citation type="journal article" date="2020" name="Microb. Genom.">
        <title>Genetic diversity of clinical and environmental Mucorales isolates obtained from an investigation of mucormycosis cases among solid organ transplant recipients.</title>
        <authorList>
            <person name="Nguyen M.H."/>
            <person name="Kaul D."/>
            <person name="Muto C."/>
            <person name="Cheng S.J."/>
            <person name="Richter R.A."/>
            <person name="Bruno V.M."/>
            <person name="Liu G."/>
            <person name="Beyhan S."/>
            <person name="Sundermann A.J."/>
            <person name="Mounaud S."/>
            <person name="Pasculle A.W."/>
            <person name="Nierman W.C."/>
            <person name="Driscoll E."/>
            <person name="Cumbie R."/>
            <person name="Clancy C.J."/>
            <person name="Dupont C.L."/>
        </authorList>
    </citation>
    <scope>NUCLEOTIDE SEQUENCE</scope>
    <source>
        <strain evidence="2">GL16</strain>
    </source>
</reference>
<protein>
    <submittedName>
        <fullName evidence="2">Uncharacterized protein</fullName>
    </submittedName>
</protein>
<feature type="region of interest" description="Disordered" evidence="1">
    <location>
        <begin position="18"/>
        <end position="39"/>
    </location>
</feature>
<feature type="compositionally biased region" description="Basic and acidic residues" evidence="1">
    <location>
        <begin position="18"/>
        <end position="30"/>
    </location>
</feature>
<evidence type="ECO:0000256" key="1">
    <source>
        <dbReference type="SAM" id="MobiDB-lite"/>
    </source>
</evidence>
<gene>
    <name evidence="2" type="ORF">G6F51_012226</name>
</gene>
<dbReference type="Proteomes" id="UP000717996">
    <property type="component" value="Unassembled WGS sequence"/>
</dbReference>
<accession>A0A9P6XWX6</accession>
<dbReference type="AlphaFoldDB" id="A0A9P6XWX6"/>
<comment type="caution">
    <text evidence="2">The sequence shown here is derived from an EMBL/GenBank/DDBJ whole genome shotgun (WGS) entry which is preliminary data.</text>
</comment>
<sequence length="160" mass="18835">MSNEQLFTREQVEQNIEEMSRKFSRDKSGEITRNSQMRSWTSWRTVPQPIYKRTSKSSPRVFPSMKEKSGPTARFFNKEFHRELKRRTVDALQGTNAIYKGDDRLITTGRAATGLYEESQRFLETGEMKNNFSISWKGSDNRRSTRMLRAGQQKLRLGQW</sequence>
<proteinExistence type="predicted"/>
<name>A0A9P6XWX6_RHIOR</name>
<organism evidence="2 3">
    <name type="scientific">Rhizopus oryzae</name>
    <name type="common">Mucormycosis agent</name>
    <name type="synonym">Rhizopus arrhizus var. delemar</name>
    <dbReference type="NCBI Taxonomy" id="64495"/>
    <lineage>
        <taxon>Eukaryota</taxon>
        <taxon>Fungi</taxon>
        <taxon>Fungi incertae sedis</taxon>
        <taxon>Mucoromycota</taxon>
        <taxon>Mucoromycotina</taxon>
        <taxon>Mucoromycetes</taxon>
        <taxon>Mucorales</taxon>
        <taxon>Mucorineae</taxon>
        <taxon>Rhizopodaceae</taxon>
        <taxon>Rhizopus</taxon>
    </lineage>
</organism>
<evidence type="ECO:0000313" key="3">
    <source>
        <dbReference type="Proteomes" id="UP000717996"/>
    </source>
</evidence>